<gene>
    <name evidence="2" type="ORF">PCOR1329_LOCUS19150</name>
</gene>
<protein>
    <submittedName>
        <fullName evidence="2">Uncharacterized protein</fullName>
    </submittedName>
</protein>
<dbReference type="EMBL" id="CAUYUJ010006091">
    <property type="protein sequence ID" value="CAK0816077.1"/>
    <property type="molecule type" value="Genomic_DNA"/>
</dbReference>
<dbReference type="Proteomes" id="UP001189429">
    <property type="component" value="Unassembled WGS sequence"/>
</dbReference>
<accession>A0ABN9RAV9</accession>
<proteinExistence type="predicted"/>
<sequence>MDKTSIRRSRTATHLNKQRHNFLAHQCAAPGGRTDSPGGGKGDRKGTLHGGATPWKHRVRRSGGKGGAPRDERQRKQLAQGGNMDLASERHRR</sequence>
<comment type="caution">
    <text evidence="2">The sequence shown here is derived from an EMBL/GenBank/DDBJ whole genome shotgun (WGS) entry which is preliminary data.</text>
</comment>
<evidence type="ECO:0000256" key="1">
    <source>
        <dbReference type="SAM" id="MobiDB-lite"/>
    </source>
</evidence>
<evidence type="ECO:0000313" key="3">
    <source>
        <dbReference type="Proteomes" id="UP001189429"/>
    </source>
</evidence>
<evidence type="ECO:0000313" key="2">
    <source>
        <dbReference type="EMBL" id="CAK0816077.1"/>
    </source>
</evidence>
<reference evidence="2" key="1">
    <citation type="submission" date="2023-10" db="EMBL/GenBank/DDBJ databases">
        <authorList>
            <person name="Chen Y."/>
            <person name="Shah S."/>
            <person name="Dougan E. K."/>
            <person name="Thang M."/>
            <person name="Chan C."/>
        </authorList>
    </citation>
    <scope>NUCLEOTIDE SEQUENCE [LARGE SCALE GENOMIC DNA]</scope>
</reference>
<feature type="compositionally biased region" description="Basic residues" evidence="1">
    <location>
        <begin position="1"/>
        <end position="22"/>
    </location>
</feature>
<keyword evidence="3" id="KW-1185">Reference proteome</keyword>
<name>A0ABN9RAV9_9DINO</name>
<feature type="region of interest" description="Disordered" evidence="1">
    <location>
        <begin position="1"/>
        <end position="93"/>
    </location>
</feature>
<organism evidence="2 3">
    <name type="scientific">Prorocentrum cordatum</name>
    <dbReference type="NCBI Taxonomy" id="2364126"/>
    <lineage>
        <taxon>Eukaryota</taxon>
        <taxon>Sar</taxon>
        <taxon>Alveolata</taxon>
        <taxon>Dinophyceae</taxon>
        <taxon>Prorocentrales</taxon>
        <taxon>Prorocentraceae</taxon>
        <taxon>Prorocentrum</taxon>
    </lineage>
</organism>